<dbReference type="CDD" id="cd01448">
    <property type="entry name" value="TST_Repeat_1"/>
    <property type="match status" value="1"/>
</dbReference>
<organism evidence="4 5">
    <name type="scientific">Corallibacter vietnamensis</name>
    <dbReference type="NCBI Taxonomy" id="904130"/>
    <lineage>
        <taxon>Bacteria</taxon>
        <taxon>Pseudomonadati</taxon>
        <taxon>Bacteroidota</taxon>
        <taxon>Flavobacteriia</taxon>
        <taxon>Flavobacteriales</taxon>
        <taxon>Flavobacteriaceae</taxon>
        <taxon>Corallibacter</taxon>
    </lineage>
</organism>
<dbReference type="RefSeq" id="WP_344730560.1">
    <property type="nucleotide sequence ID" value="NZ_BAABBI010000003.1"/>
</dbReference>
<name>A0ABP7HCZ5_9FLAO</name>
<dbReference type="PANTHER" id="PTHR11364:SF27">
    <property type="entry name" value="SULFURTRANSFERASE"/>
    <property type="match status" value="1"/>
</dbReference>
<dbReference type="CDD" id="cd01449">
    <property type="entry name" value="TST_Repeat_2"/>
    <property type="match status" value="1"/>
</dbReference>
<dbReference type="PROSITE" id="PS50206">
    <property type="entry name" value="RHODANESE_3"/>
    <property type="match status" value="2"/>
</dbReference>
<comment type="caution">
    <text evidence="4">The sequence shown here is derived from an EMBL/GenBank/DDBJ whole genome shotgun (WGS) entry which is preliminary data.</text>
</comment>
<dbReference type="Pfam" id="PF00581">
    <property type="entry name" value="Rhodanese"/>
    <property type="match status" value="2"/>
</dbReference>
<evidence type="ECO:0000313" key="5">
    <source>
        <dbReference type="Proteomes" id="UP001501456"/>
    </source>
</evidence>
<evidence type="ECO:0000313" key="4">
    <source>
        <dbReference type="EMBL" id="GAA3789091.1"/>
    </source>
</evidence>
<dbReference type="InterPro" id="IPR001763">
    <property type="entry name" value="Rhodanese-like_dom"/>
</dbReference>
<accession>A0ABP7HCZ5</accession>
<evidence type="ECO:0000259" key="3">
    <source>
        <dbReference type="PROSITE" id="PS50206"/>
    </source>
</evidence>
<feature type="domain" description="Rhodanese" evidence="3">
    <location>
        <begin position="47"/>
        <end position="136"/>
    </location>
</feature>
<dbReference type="EMBL" id="BAABBI010000003">
    <property type="protein sequence ID" value="GAA3789091.1"/>
    <property type="molecule type" value="Genomic_DNA"/>
</dbReference>
<keyword evidence="2" id="KW-0677">Repeat</keyword>
<dbReference type="PANTHER" id="PTHR11364">
    <property type="entry name" value="THIOSULFATE SULFERTANSFERASE"/>
    <property type="match status" value="1"/>
</dbReference>
<sequence>MEIQVPSSIVSVVWLQEHLEASNLIILNATIQKAVSNNDFNTISTQIPHASFFDLKHKFSDASGKFPNTFPSEKQFTTEAQKLGINKESCLVIYDEKGIYSSARVWWMFKAFGHKNVAVLDGGFPAWKYAGFKVEPKKATKKIVLGNFKACYNPKYMRFFEDIVETVKSKSHVVIDARSESRFKGLEPEPRQGLRSGNIPDSINLPYTRLLANGCLKTATELKVIFADIVSADNAIIFSCGSGITACILALGAEISGYENISVYDGSWTEWGSLIKE</sequence>
<proteinExistence type="predicted"/>
<feature type="domain" description="Rhodanese" evidence="3">
    <location>
        <begin position="168"/>
        <end position="276"/>
    </location>
</feature>
<dbReference type="Gene3D" id="3.40.250.10">
    <property type="entry name" value="Rhodanese-like domain"/>
    <property type="match status" value="2"/>
</dbReference>
<keyword evidence="1" id="KW-0808">Transferase</keyword>
<reference evidence="5" key="1">
    <citation type="journal article" date="2019" name="Int. J. Syst. Evol. Microbiol.">
        <title>The Global Catalogue of Microorganisms (GCM) 10K type strain sequencing project: providing services to taxonomists for standard genome sequencing and annotation.</title>
        <authorList>
            <consortium name="The Broad Institute Genomics Platform"/>
            <consortium name="The Broad Institute Genome Sequencing Center for Infectious Disease"/>
            <person name="Wu L."/>
            <person name="Ma J."/>
        </authorList>
    </citation>
    <scope>NUCLEOTIDE SEQUENCE [LARGE SCALE GENOMIC DNA]</scope>
    <source>
        <strain evidence="5">JCM 17525</strain>
    </source>
</reference>
<gene>
    <name evidence="4" type="ORF">GCM10022271_22050</name>
</gene>
<protein>
    <submittedName>
        <fullName evidence="4">Sulfurtransferase</fullName>
    </submittedName>
</protein>
<evidence type="ECO:0000256" key="2">
    <source>
        <dbReference type="ARBA" id="ARBA00022737"/>
    </source>
</evidence>
<keyword evidence="5" id="KW-1185">Reference proteome</keyword>
<dbReference type="InterPro" id="IPR045078">
    <property type="entry name" value="TST/MPST-like"/>
</dbReference>
<dbReference type="SMART" id="SM00450">
    <property type="entry name" value="RHOD"/>
    <property type="match status" value="2"/>
</dbReference>
<dbReference type="SUPFAM" id="SSF52821">
    <property type="entry name" value="Rhodanese/Cell cycle control phosphatase"/>
    <property type="match status" value="2"/>
</dbReference>
<evidence type="ECO:0000256" key="1">
    <source>
        <dbReference type="ARBA" id="ARBA00022679"/>
    </source>
</evidence>
<dbReference type="InterPro" id="IPR036873">
    <property type="entry name" value="Rhodanese-like_dom_sf"/>
</dbReference>
<dbReference type="Proteomes" id="UP001501456">
    <property type="component" value="Unassembled WGS sequence"/>
</dbReference>